<evidence type="ECO:0000313" key="5">
    <source>
        <dbReference type="Proteomes" id="UP000201058"/>
    </source>
</evidence>
<dbReference type="InterPro" id="IPR011010">
    <property type="entry name" value="DNA_brk_join_enz"/>
</dbReference>
<accession>A0A0B4VGK8</accession>
<evidence type="ECO:0000256" key="1">
    <source>
        <dbReference type="ARBA" id="ARBA00008857"/>
    </source>
</evidence>
<dbReference type="InterPro" id="IPR013762">
    <property type="entry name" value="Integrase-like_cat_sf"/>
</dbReference>
<protein>
    <submittedName>
        <fullName evidence="4">INT</fullName>
    </submittedName>
</protein>
<dbReference type="EMBL" id="KM610234">
    <property type="protein sequence ID" value="AJD20103.1"/>
    <property type="molecule type" value="Genomic_DNA"/>
</dbReference>
<comment type="similarity">
    <text evidence="1">Belongs to the 'phage' integrase family.</text>
</comment>
<organism evidence="4 5">
    <name type="scientific">Tipula oleracea nudivirus</name>
    <dbReference type="NCBI Taxonomy" id="1546257"/>
    <lineage>
        <taxon>Viruses</taxon>
        <taxon>Viruses incertae sedis</taxon>
        <taxon>Naldaviricetes</taxon>
        <taxon>Lefavirales</taxon>
        <taxon>Nudiviridae</taxon>
        <taxon>Deltanudivirus</taxon>
        <taxon>Deltanudivirus tipoleraceae</taxon>
    </lineage>
</organism>
<name>A0A0B4VGK8_9VIRU</name>
<dbReference type="RefSeq" id="YP_009116690.1">
    <property type="nucleotide sequence ID" value="NC_026242.1"/>
</dbReference>
<dbReference type="SUPFAM" id="SSF56349">
    <property type="entry name" value="DNA breaking-rejoining enzymes"/>
    <property type="match status" value="1"/>
</dbReference>
<gene>
    <name evidence="4" type="primary">int</name>
    <name evidence="4" type="ORF">TONV_043</name>
</gene>
<sequence length="331" mass="39153">MKRPYEESLTSTSAVDIPVQKRKYKASKKRVKQTEYKTKIPQTVLEMYKKLNIFEIENLDDRAILIIKYLASQKYRLRTALKYYEFVRRDGVIGESPIFLNKRIFDKIKSPQERIPPIENFKKCIEYFQENIKKVVGLKMLSNVYVPMELRQANLSYAVLFVYYTGLRSFEVCSITNKILHDLLEFEMVIDLERKCSSSWNVIYSRQFQIFLQLMKQFYSDFLEMYTSKNVILNLFSTSPRNLQYFLTQTYIMINKSQPPVGFGMHSIRYIIATTLAQSNKLEAAKLFLGHADVKTTHIYLKYHQIYPTNRLREVVGKDPYYNEILGILKS</sequence>
<dbReference type="Pfam" id="PF00589">
    <property type="entry name" value="Phage_integrase"/>
    <property type="match status" value="1"/>
</dbReference>
<dbReference type="GO" id="GO:0003677">
    <property type="term" value="F:DNA binding"/>
    <property type="evidence" value="ECO:0007669"/>
    <property type="project" value="InterPro"/>
</dbReference>
<evidence type="ECO:0000256" key="2">
    <source>
        <dbReference type="ARBA" id="ARBA00023172"/>
    </source>
</evidence>
<evidence type="ECO:0000313" key="4">
    <source>
        <dbReference type="EMBL" id="AJD20103.1"/>
    </source>
</evidence>
<feature type="domain" description="Tyr recombinase" evidence="3">
    <location>
        <begin position="155"/>
        <end position="302"/>
    </location>
</feature>
<dbReference type="OrthoDB" id="25209at10239"/>
<keyword evidence="2" id="KW-0233">DNA recombination</keyword>
<reference evidence="4 5" key="1">
    <citation type="journal article" date="2015" name="J. Virol.">
        <title>The genome of the nucleopolyhedrosis-causing virus from Tipula oleracea sheds new light on the Nudiviridae family.</title>
        <authorList>
            <person name="Bezier A."/>
            <person name="Theze J."/>
            <person name="Gavory F."/>
            <person name="Gaillard J."/>
            <person name="Poulain J."/>
            <person name="Drezen J.M."/>
            <person name="Herniou E.A."/>
        </authorList>
    </citation>
    <scope>NUCLEOTIDE SEQUENCE [LARGE SCALE GENOMIC DNA]</scope>
    <source>
        <strain evidence="4">35</strain>
    </source>
</reference>
<evidence type="ECO:0000259" key="3">
    <source>
        <dbReference type="Pfam" id="PF00589"/>
    </source>
</evidence>
<dbReference type="GO" id="GO:0006310">
    <property type="term" value="P:DNA recombination"/>
    <property type="evidence" value="ECO:0007669"/>
    <property type="project" value="UniProtKB-KW"/>
</dbReference>
<keyword evidence="5" id="KW-1185">Reference proteome</keyword>
<dbReference type="Proteomes" id="UP000201058">
    <property type="component" value="Segment"/>
</dbReference>
<dbReference type="GeneID" id="22921757"/>
<dbReference type="Gene3D" id="1.10.443.10">
    <property type="entry name" value="Intergrase catalytic core"/>
    <property type="match status" value="1"/>
</dbReference>
<dbReference type="KEGG" id="vg:22921757"/>
<proteinExistence type="inferred from homology"/>
<dbReference type="GO" id="GO:0015074">
    <property type="term" value="P:DNA integration"/>
    <property type="evidence" value="ECO:0007669"/>
    <property type="project" value="InterPro"/>
</dbReference>
<dbReference type="InterPro" id="IPR002104">
    <property type="entry name" value="Integrase_catalytic"/>
</dbReference>